<dbReference type="PANTHER" id="PTHR47958">
    <property type="entry name" value="ATP-DEPENDENT RNA HELICASE DBP3"/>
    <property type="match status" value="1"/>
</dbReference>
<dbReference type="InterPro" id="IPR011545">
    <property type="entry name" value="DEAD/DEAH_box_helicase_dom"/>
</dbReference>
<dbReference type="Pfam" id="PF00270">
    <property type="entry name" value="DEAD"/>
    <property type="match status" value="1"/>
</dbReference>
<dbReference type="PROSITE" id="PS51195">
    <property type="entry name" value="Q_MOTIF"/>
    <property type="match status" value="1"/>
</dbReference>
<evidence type="ECO:0000256" key="4">
    <source>
        <dbReference type="ARBA" id="ARBA00022840"/>
    </source>
</evidence>
<keyword evidence="1 6" id="KW-0547">Nucleotide-binding</keyword>
<dbReference type="GO" id="GO:0003724">
    <property type="term" value="F:RNA helicase activity"/>
    <property type="evidence" value="ECO:0007669"/>
    <property type="project" value="InterPro"/>
</dbReference>
<evidence type="ECO:0000259" key="7">
    <source>
        <dbReference type="PROSITE" id="PS51192"/>
    </source>
</evidence>
<comment type="caution">
    <text evidence="9">The sequence shown here is derived from an EMBL/GenBank/DDBJ whole genome shotgun (WGS) entry which is preliminary data.</text>
</comment>
<name>A0A9N8VSM9_9GLOM</name>
<dbReference type="InterPro" id="IPR027417">
    <property type="entry name" value="P-loop_NTPase"/>
</dbReference>
<evidence type="ECO:0000259" key="8">
    <source>
        <dbReference type="PROSITE" id="PS51195"/>
    </source>
</evidence>
<dbReference type="SUPFAM" id="SSF52540">
    <property type="entry name" value="P-loop containing nucleoside triphosphate hydrolases"/>
    <property type="match status" value="2"/>
</dbReference>
<dbReference type="InterPro" id="IPR014001">
    <property type="entry name" value="Helicase_ATP-bd"/>
</dbReference>
<evidence type="ECO:0000256" key="5">
    <source>
        <dbReference type="PROSITE-ProRule" id="PRU00552"/>
    </source>
</evidence>
<dbReference type="GO" id="GO:0005524">
    <property type="term" value="F:ATP binding"/>
    <property type="evidence" value="ECO:0007669"/>
    <property type="project" value="UniProtKB-KW"/>
</dbReference>
<evidence type="ECO:0000256" key="6">
    <source>
        <dbReference type="RuleBase" id="RU000492"/>
    </source>
</evidence>
<comment type="similarity">
    <text evidence="6">Belongs to the DEAD box helicase family.</text>
</comment>
<dbReference type="AlphaFoldDB" id="A0A9N8VSM9"/>
<dbReference type="GO" id="GO:0016787">
    <property type="term" value="F:hydrolase activity"/>
    <property type="evidence" value="ECO:0007669"/>
    <property type="project" value="UniProtKB-KW"/>
</dbReference>
<dbReference type="InterPro" id="IPR000629">
    <property type="entry name" value="RNA-helicase_DEAD-box_CS"/>
</dbReference>
<evidence type="ECO:0000313" key="10">
    <source>
        <dbReference type="Proteomes" id="UP000789759"/>
    </source>
</evidence>
<dbReference type="EMBL" id="CAJVQA010000147">
    <property type="protein sequence ID" value="CAG8458574.1"/>
    <property type="molecule type" value="Genomic_DNA"/>
</dbReference>
<dbReference type="InterPro" id="IPR014014">
    <property type="entry name" value="RNA_helicase_DEAD_Q_motif"/>
</dbReference>
<reference evidence="9" key="1">
    <citation type="submission" date="2021-06" db="EMBL/GenBank/DDBJ databases">
        <authorList>
            <person name="Kallberg Y."/>
            <person name="Tangrot J."/>
            <person name="Rosling A."/>
        </authorList>
    </citation>
    <scope>NUCLEOTIDE SEQUENCE</scope>
    <source>
        <strain evidence="9">FL966</strain>
    </source>
</reference>
<dbReference type="GO" id="GO:0003676">
    <property type="term" value="F:nucleic acid binding"/>
    <property type="evidence" value="ECO:0007669"/>
    <property type="project" value="InterPro"/>
</dbReference>
<dbReference type="Proteomes" id="UP000789759">
    <property type="component" value="Unassembled WGS sequence"/>
</dbReference>
<evidence type="ECO:0000256" key="3">
    <source>
        <dbReference type="ARBA" id="ARBA00022806"/>
    </source>
</evidence>
<feature type="domain" description="Helicase ATP-binding" evidence="7">
    <location>
        <begin position="49"/>
        <end position="203"/>
    </location>
</feature>
<keyword evidence="3 6" id="KW-0347">Helicase</keyword>
<feature type="domain" description="DEAD-box RNA helicase Q" evidence="8">
    <location>
        <begin position="18"/>
        <end position="46"/>
    </location>
</feature>
<organism evidence="9 10">
    <name type="scientific">Cetraspora pellucida</name>
    <dbReference type="NCBI Taxonomy" id="1433469"/>
    <lineage>
        <taxon>Eukaryota</taxon>
        <taxon>Fungi</taxon>
        <taxon>Fungi incertae sedis</taxon>
        <taxon>Mucoromycota</taxon>
        <taxon>Glomeromycotina</taxon>
        <taxon>Glomeromycetes</taxon>
        <taxon>Diversisporales</taxon>
        <taxon>Gigasporaceae</taxon>
        <taxon>Cetraspora</taxon>
    </lineage>
</organism>
<keyword evidence="10" id="KW-1185">Reference proteome</keyword>
<evidence type="ECO:0000256" key="2">
    <source>
        <dbReference type="ARBA" id="ARBA00022801"/>
    </source>
</evidence>
<keyword evidence="2 6" id="KW-0378">Hydrolase</keyword>
<accession>A0A9N8VSM9</accession>
<keyword evidence="4 6" id="KW-0067">ATP-binding</keyword>
<proteinExistence type="inferred from homology"/>
<evidence type="ECO:0000256" key="1">
    <source>
        <dbReference type="ARBA" id="ARBA00022741"/>
    </source>
</evidence>
<dbReference type="PROSITE" id="PS51192">
    <property type="entry name" value="HELICASE_ATP_BIND_1"/>
    <property type="match status" value="1"/>
</dbReference>
<dbReference type="OrthoDB" id="434041at2759"/>
<protein>
    <submittedName>
        <fullName evidence="9">791_t:CDS:1</fullName>
    </submittedName>
</protein>
<dbReference type="SMART" id="SM00487">
    <property type="entry name" value="DEXDc"/>
    <property type="match status" value="1"/>
</dbReference>
<sequence length="479" mass="55209">MSKVKFDRTKDVQIDEDVNFDSLITNQNILRGLSEAGYDRPSPIQLKAVPPGKLGLDVIAQAKSGTGKTIVFGVIALEMLNLSNTKPQVLILAPTREIAVQTKEVISNIGRYMVGLVCHVFIGGIPVEEDIPKLKKCHIVIGSPGRIGLLLNKQMIAKDIKLLVLDEADKLMESNFQVLAFSATYDKALLKTLANFVCNPYHIMLSEDTPALEGVLQYYQIIEIPNTANVTEKFKFYEEKFKKLVDLLSRVPFYQCIVFLNHRGRAVDLANYLTSQGWMAMNISGMMDTETYLHRVGRTGRYGTHGLAISFVDINELDFIESLKTNYHVGVQPLPDEISFKHHQRPLTTENDQEAYENLLNIRETIKTQNPEVPPVVFSDDTNSKIKQTKSEVPEETEETSYYPYYDNYNNDYYNWMYNTYNNDYYNWMYNTYNTNYYNYHWTHNGYNTDYYNWMYNVIPDGTDEYYDNNDFIPPDLAF</sequence>
<evidence type="ECO:0000313" key="9">
    <source>
        <dbReference type="EMBL" id="CAG8458574.1"/>
    </source>
</evidence>
<dbReference type="PROSITE" id="PS00039">
    <property type="entry name" value="DEAD_ATP_HELICASE"/>
    <property type="match status" value="1"/>
</dbReference>
<gene>
    <name evidence="9" type="ORF">CPELLU_LOCUS511</name>
</gene>
<feature type="short sequence motif" description="Q motif" evidence="5">
    <location>
        <begin position="18"/>
        <end position="46"/>
    </location>
</feature>
<dbReference type="Gene3D" id="3.40.50.300">
    <property type="entry name" value="P-loop containing nucleotide triphosphate hydrolases"/>
    <property type="match status" value="3"/>
</dbReference>